<organism evidence="1 2">
    <name type="scientific">Burkholderia thailandensis</name>
    <dbReference type="NCBI Taxonomy" id="57975"/>
    <lineage>
        <taxon>Bacteria</taxon>
        <taxon>Pseudomonadati</taxon>
        <taxon>Pseudomonadota</taxon>
        <taxon>Betaproteobacteria</taxon>
        <taxon>Burkholderiales</taxon>
        <taxon>Burkholderiaceae</taxon>
        <taxon>Burkholderia</taxon>
        <taxon>pseudomallei group</taxon>
    </lineage>
</organism>
<dbReference type="Proteomes" id="UP001272137">
    <property type="component" value="Unassembled WGS sequence"/>
</dbReference>
<accession>A0AAW9D4K5</accession>
<dbReference type="EMBL" id="QXCT01000002">
    <property type="protein sequence ID" value="MDW9256884.1"/>
    <property type="molecule type" value="Genomic_DNA"/>
</dbReference>
<name>A0AAW9D4K5_BURTH</name>
<gene>
    <name evidence="1" type="ORF">C7S16_2838</name>
</gene>
<sequence>MSTISAAVAPSLTNGASLSIYALRAEVAVRITRSARMRALHFRPARHGAARGAERTALRRL</sequence>
<evidence type="ECO:0000313" key="1">
    <source>
        <dbReference type="EMBL" id="MDW9256884.1"/>
    </source>
</evidence>
<protein>
    <submittedName>
        <fullName evidence="1">Uncharacterized protein</fullName>
    </submittedName>
</protein>
<reference evidence="1" key="1">
    <citation type="submission" date="2018-08" db="EMBL/GenBank/DDBJ databases">
        <title>Identification of Burkholderia cepacia strains that express a Burkholderia pseudomallei-like capsular polysaccharide.</title>
        <authorList>
            <person name="Burtnick M.N."/>
            <person name="Vongsouvath M."/>
            <person name="Newton P."/>
            <person name="Wuthiekanun V."/>
            <person name="Limmathurotsakul D."/>
            <person name="Brett P.J."/>
            <person name="Chantratita N."/>
            <person name="Dance D.A."/>
        </authorList>
    </citation>
    <scope>NUCLEOTIDE SEQUENCE</scope>
    <source>
        <strain evidence="1">SBXCC001</strain>
    </source>
</reference>
<proteinExistence type="predicted"/>
<evidence type="ECO:0000313" key="2">
    <source>
        <dbReference type="Proteomes" id="UP001272137"/>
    </source>
</evidence>
<dbReference type="AlphaFoldDB" id="A0AAW9D4K5"/>
<comment type="caution">
    <text evidence="1">The sequence shown here is derived from an EMBL/GenBank/DDBJ whole genome shotgun (WGS) entry which is preliminary data.</text>
</comment>